<evidence type="ECO:0000259" key="1">
    <source>
        <dbReference type="PROSITE" id="PS50075"/>
    </source>
</evidence>
<dbReference type="SUPFAM" id="SSF47336">
    <property type="entry name" value="ACP-like"/>
    <property type="match status" value="1"/>
</dbReference>
<dbReference type="PROSITE" id="PS50075">
    <property type="entry name" value="CARRIER"/>
    <property type="match status" value="1"/>
</dbReference>
<dbReference type="Pfam" id="PF00550">
    <property type="entry name" value="PP-binding"/>
    <property type="match status" value="1"/>
</dbReference>
<reference evidence="2" key="1">
    <citation type="journal article" date="2020" name="mSystems">
        <title>Genome- and Community-Level Interaction Insights into Carbon Utilization and Element Cycling Functions of Hydrothermarchaeota in Hydrothermal Sediment.</title>
        <authorList>
            <person name="Zhou Z."/>
            <person name="Liu Y."/>
            <person name="Xu W."/>
            <person name="Pan J."/>
            <person name="Luo Z.H."/>
            <person name="Li M."/>
        </authorList>
    </citation>
    <scope>NUCLEOTIDE SEQUENCE [LARGE SCALE GENOMIC DNA]</scope>
    <source>
        <strain evidence="2">SpSt-508</strain>
    </source>
</reference>
<gene>
    <name evidence="2" type="ORF">ENS64_06900</name>
</gene>
<feature type="domain" description="Carrier" evidence="1">
    <location>
        <begin position="12"/>
        <end position="93"/>
    </location>
</feature>
<organism evidence="2">
    <name type="scientific">Schlesneria paludicola</name>
    <dbReference type="NCBI Taxonomy" id="360056"/>
    <lineage>
        <taxon>Bacteria</taxon>
        <taxon>Pseudomonadati</taxon>
        <taxon>Planctomycetota</taxon>
        <taxon>Planctomycetia</taxon>
        <taxon>Planctomycetales</taxon>
        <taxon>Planctomycetaceae</taxon>
        <taxon>Schlesneria</taxon>
    </lineage>
</organism>
<dbReference type="InterPro" id="IPR036736">
    <property type="entry name" value="ACP-like_sf"/>
</dbReference>
<accession>A0A7C4LMR3</accession>
<proteinExistence type="predicted"/>
<name>A0A7C4LMR3_9PLAN</name>
<sequence length="118" mass="13251">MATRTLTEAEKQQIYEDIRTFLSDELDVPLDDIKPDSKILEDLKGDSMIYLELVEEFKKKFDVSVEIRVIGLYFQRHPVYTVAEVAKAVCDIVERGDELVKIAEAEIAADGTSGSAPN</sequence>
<dbReference type="InterPro" id="IPR009081">
    <property type="entry name" value="PP-bd_ACP"/>
</dbReference>
<dbReference type="EMBL" id="DSVQ01000012">
    <property type="protein sequence ID" value="HGT38977.1"/>
    <property type="molecule type" value="Genomic_DNA"/>
</dbReference>
<protein>
    <submittedName>
        <fullName evidence="2">Acyl carrier protein</fullName>
    </submittedName>
</protein>
<evidence type="ECO:0000313" key="2">
    <source>
        <dbReference type="EMBL" id="HGT38977.1"/>
    </source>
</evidence>
<dbReference type="AlphaFoldDB" id="A0A7C4LMR3"/>
<comment type="caution">
    <text evidence="2">The sequence shown here is derived from an EMBL/GenBank/DDBJ whole genome shotgun (WGS) entry which is preliminary data.</text>
</comment>
<dbReference type="Gene3D" id="1.10.1200.10">
    <property type="entry name" value="ACP-like"/>
    <property type="match status" value="1"/>
</dbReference>